<dbReference type="GO" id="GO:0008168">
    <property type="term" value="F:methyltransferase activity"/>
    <property type="evidence" value="ECO:0007669"/>
    <property type="project" value="UniProtKB-KW"/>
</dbReference>
<evidence type="ECO:0000313" key="13">
    <source>
        <dbReference type="Proteomes" id="UP000448292"/>
    </source>
</evidence>
<proteinExistence type="inferred from homology"/>
<keyword evidence="5 7" id="KW-0808">Transferase</keyword>
<comment type="similarity">
    <text evidence="2 7">Belongs to the PanB family.</text>
</comment>
<feature type="binding site" evidence="7 10">
    <location>
        <position position="116"/>
    </location>
    <ligand>
        <name>Mg(2+)</name>
        <dbReference type="ChEBI" id="CHEBI:18420"/>
    </ligand>
</feature>
<dbReference type="Pfam" id="PF02548">
    <property type="entry name" value="Pantoate_transf"/>
    <property type="match status" value="1"/>
</dbReference>
<sequence length="276" mass="29621">MTRQLTAPDIMAAKGERKLTMLTAYDYPTARLVDEAGIDMILVGDSLGMVVLGYDDTIPVTMDEMVHHCRAVTRGVSRALVVGDMPFMSYEAGPEQALASAGRLMKESGVRAVKLEGGREVAPQTKALVQAGIPVVGHVGLTPQRIAQLGGFKVQGKTAEAARIILEDARALQDAGCFAIILEAVPAPMGRFITQSLAVPTIGIGGGPHCDGQVLVIHDVLGLFERFTPRFVKKYANLAQDVREAVTQYKSEVESGAFPGEEHSFSMDPEEEKKLS</sequence>
<comment type="subunit">
    <text evidence="3 7">Homodecamer; pentamer of dimers.</text>
</comment>
<dbReference type="FunFam" id="3.20.20.60:FF:000003">
    <property type="entry name" value="3-methyl-2-oxobutanoate hydroxymethyltransferase"/>
    <property type="match status" value="1"/>
</dbReference>
<dbReference type="InterPro" id="IPR003700">
    <property type="entry name" value="Pantoate_hydroxy_MeTrfase"/>
</dbReference>
<evidence type="ECO:0000256" key="10">
    <source>
        <dbReference type="PIRSR" id="PIRSR000388-3"/>
    </source>
</evidence>
<feature type="binding site" evidence="7 10">
    <location>
        <position position="45"/>
    </location>
    <ligand>
        <name>Mg(2+)</name>
        <dbReference type="ChEBI" id="CHEBI:18420"/>
    </ligand>
</feature>
<dbReference type="PIRSF" id="PIRSF000388">
    <property type="entry name" value="Pantoate_hydroxy_MeTrfase"/>
    <property type="match status" value="1"/>
</dbReference>
<dbReference type="GO" id="GO:0000287">
    <property type="term" value="F:magnesium ion binding"/>
    <property type="evidence" value="ECO:0007669"/>
    <property type="project" value="TreeGrafter"/>
</dbReference>
<evidence type="ECO:0000313" key="12">
    <source>
        <dbReference type="EMBL" id="TVM18714.1"/>
    </source>
</evidence>
<keyword evidence="4 7" id="KW-0566">Pantothenate biosynthesis</keyword>
<dbReference type="InterPro" id="IPR015813">
    <property type="entry name" value="Pyrv/PenolPyrv_kinase-like_dom"/>
</dbReference>
<protein>
    <recommendedName>
        <fullName evidence="7">3-methyl-2-oxobutanoate hydroxymethyltransferase</fullName>
        <ecNumber evidence="7">2.1.2.11</ecNumber>
    </recommendedName>
    <alternativeName>
        <fullName evidence="7">Ketopantoate hydroxymethyltransferase</fullName>
        <shortName evidence="7">KPHMT</shortName>
    </alternativeName>
</protein>
<evidence type="ECO:0000256" key="7">
    <source>
        <dbReference type="HAMAP-Rule" id="MF_00156"/>
    </source>
</evidence>
<feature type="binding site" evidence="7 9">
    <location>
        <begin position="45"/>
        <end position="46"/>
    </location>
    <ligand>
        <name>3-methyl-2-oxobutanoate</name>
        <dbReference type="ChEBI" id="CHEBI:11851"/>
    </ligand>
</feature>
<dbReference type="GO" id="GO:0032259">
    <property type="term" value="P:methylation"/>
    <property type="evidence" value="ECO:0007669"/>
    <property type="project" value="UniProtKB-KW"/>
</dbReference>
<keyword evidence="12" id="KW-0489">Methyltransferase</keyword>
<name>A0A7M3MI12_9BACT</name>
<comment type="function">
    <text evidence="6 7">Catalyzes the reversible reaction in which hydroxymethyl group from 5,10-methylenetetrahydrofolate is transferred onto alpha-ketoisovalerate to form ketopantoate.</text>
</comment>
<comment type="subcellular location">
    <subcellularLocation>
        <location evidence="7">Cytoplasm</location>
    </subcellularLocation>
</comment>
<dbReference type="Proteomes" id="UP000448292">
    <property type="component" value="Unassembled WGS sequence"/>
</dbReference>
<evidence type="ECO:0000256" key="5">
    <source>
        <dbReference type="ARBA" id="ARBA00022679"/>
    </source>
</evidence>
<dbReference type="RefSeq" id="WP_144301970.1">
    <property type="nucleotide sequence ID" value="NZ_QMIE01000003.1"/>
</dbReference>
<dbReference type="NCBIfam" id="TIGR00222">
    <property type="entry name" value="panB"/>
    <property type="match status" value="1"/>
</dbReference>
<dbReference type="HAMAP" id="MF_00156">
    <property type="entry name" value="PanB"/>
    <property type="match status" value="1"/>
</dbReference>
<dbReference type="OrthoDB" id="9781789at2"/>
<dbReference type="EMBL" id="QMIE01000003">
    <property type="protein sequence ID" value="TVM18714.1"/>
    <property type="molecule type" value="Genomic_DNA"/>
</dbReference>
<dbReference type="EC" id="2.1.2.11" evidence="7"/>
<feature type="binding site" evidence="7 9">
    <location>
        <position position="84"/>
    </location>
    <ligand>
        <name>3-methyl-2-oxobutanoate</name>
        <dbReference type="ChEBI" id="CHEBI:11851"/>
    </ligand>
</feature>
<dbReference type="Gene3D" id="3.20.20.60">
    <property type="entry name" value="Phosphoenolpyruvate-binding domains"/>
    <property type="match status" value="1"/>
</dbReference>
<evidence type="ECO:0000256" key="3">
    <source>
        <dbReference type="ARBA" id="ARBA00011424"/>
    </source>
</evidence>
<dbReference type="PANTHER" id="PTHR20881:SF0">
    <property type="entry name" value="3-METHYL-2-OXOBUTANOATE HYDROXYMETHYLTRANSFERASE"/>
    <property type="match status" value="1"/>
</dbReference>
<comment type="pathway">
    <text evidence="1 7">Cofactor biosynthesis; (R)-pantothenate biosynthesis; (R)-pantoate from 3-methyl-2-oxobutanoate: step 1/2.</text>
</comment>
<keyword evidence="13" id="KW-1185">Reference proteome</keyword>
<reference evidence="12 13" key="1">
    <citation type="submission" date="2018-06" db="EMBL/GenBank/DDBJ databases">
        <title>Complete genome of Desulfovibrio indonesiensis P37SLT.</title>
        <authorList>
            <person name="Crispim J.S."/>
            <person name="Vidigal P.M.P."/>
            <person name="Silva L.C.F."/>
            <person name="Laguardia C.N."/>
            <person name="Araujo L.C."/>
            <person name="Dias R.S."/>
            <person name="Sousa M.P."/>
            <person name="Paula S.O."/>
            <person name="Silva C."/>
        </authorList>
    </citation>
    <scope>NUCLEOTIDE SEQUENCE [LARGE SCALE GENOMIC DNA]</scope>
    <source>
        <strain evidence="12 13">P37SLT</strain>
    </source>
</reference>
<dbReference type="InterPro" id="IPR040442">
    <property type="entry name" value="Pyrv_kinase-like_dom_sf"/>
</dbReference>
<evidence type="ECO:0000256" key="9">
    <source>
        <dbReference type="PIRSR" id="PIRSR000388-2"/>
    </source>
</evidence>
<dbReference type="CDD" id="cd06557">
    <property type="entry name" value="KPHMT-like"/>
    <property type="match status" value="1"/>
</dbReference>
<dbReference type="PANTHER" id="PTHR20881">
    <property type="entry name" value="3-METHYL-2-OXOBUTANOATE HYDROXYMETHYLTRANSFERASE"/>
    <property type="match status" value="1"/>
</dbReference>
<evidence type="ECO:0000256" key="11">
    <source>
        <dbReference type="SAM" id="MobiDB-lite"/>
    </source>
</evidence>
<keyword evidence="7 10" id="KW-0460">Magnesium</keyword>
<organism evidence="12 13">
    <name type="scientific">Oceanidesulfovibrio indonesiensis</name>
    <dbReference type="NCBI Taxonomy" id="54767"/>
    <lineage>
        <taxon>Bacteria</taxon>
        <taxon>Pseudomonadati</taxon>
        <taxon>Thermodesulfobacteriota</taxon>
        <taxon>Desulfovibrionia</taxon>
        <taxon>Desulfovibrionales</taxon>
        <taxon>Desulfovibrionaceae</taxon>
        <taxon>Oceanidesulfovibrio</taxon>
    </lineage>
</organism>
<dbReference type="AlphaFoldDB" id="A0A7M3MI12"/>
<dbReference type="GO" id="GO:0015940">
    <property type="term" value="P:pantothenate biosynthetic process"/>
    <property type="evidence" value="ECO:0007669"/>
    <property type="project" value="UniProtKB-UniRule"/>
</dbReference>
<comment type="caution">
    <text evidence="12">The sequence shown here is derived from an EMBL/GenBank/DDBJ whole genome shotgun (WGS) entry which is preliminary data.</text>
</comment>
<accession>A0A7M3MI12</accession>
<dbReference type="GO" id="GO:0005737">
    <property type="term" value="C:cytoplasm"/>
    <property type="evidence" value="ECO:0007669"/>
    <property type="project" value="UniProtKB-SubCell"/>
</dbReference>
<evidence type="ECO:0000256" key="8">
    <source>
        <dbReference type="PIRSR" id="PIRSR000388-1"/>
    </source>
</evidence>
<feature type="region of interest" description="Disordered" evidence="11">
    <location>
        <begin position="253"/>
        <end position="276"/>
    </location>
</feature>
<dbReference type="NCBIfam" id="NF001452">
    <property type="entry name" value="PRK00311.1"/>
    <property type="match status" value="1"/>
</dbReference>
<feature type="binding site" evidence="7 9">
    <location>
        <position position="114"/>
    </location>
    <ligand>
        <name>3-methyl-2-oxobutanoate</name>
        <dbReference type="ChEBI" id="CHEBI:11851"/>
    </ligand>
</feature>
<dbReference type="SUPFAM" id="SSF51621">
    <property type="entry name" value="Phosphoenolpyruvate/pyruvate domain"/>
    <property type="match status" value="1"/>
</dbReference>
<evidence type="ECO:0000256" key="4">
    <source>
        <dbReference type="ARBA" id="ARBA00022655"/>
    </source>
</evidence>
<evidence type="ECO:0000256" key="2">
    <source>
        <dbReference type="ARBA" id="ARBA00008676"/>
    </source>
</evidence>
<keyword evidence="7 10" id="KW-0479">Metal-binding</keyword>
<dbReference type="UniPathway" id="UPA00028">
    <property type="reaction ID" value="UER00003"/>
</dbReference>
<feature type="binding site" evidence="7 10">
    <location>
        <position position="84"/>
    </location>
    <ligand>
        <name>Mg(2+)</name>
        <dbReference type="ChEBI" id="CHEBI:18420"/>
    </ligand>
</feature>
<comment type="cofactor">
    <cofactor evidence="7 10">
        <name>Mg(2+)</name>
        <dbReference type="ChEBI" id="CHEBI:18420"/>
    </cofactor>
    <text evidence="7 10">Binds 1 Mg(2+) ion per subunit.</text>
</comment>
<feature type="active site" description="Proton acceptor" evidence="7 8">
    <location>
        <position position="183"/>
    </location>
</feature>
<gene>
    <name evidence="7 12" type="primary">panB</name>
    <name evidence="12" type="ORF">DPQ33_04360</name>
</gene>
<evidence type="ECO:0000256" key="1">
    <source>
        <dbReference type="ARBA" id="ARBA00005033"/>
    </source>
</evidence>
<comment type="catalytic activity">
    <reaction evidence="7">
        <text>(6R)-5,10-methylene-5,6,7,8-tetrahydrofolate + 3-methyl-2-oxobutanoate + H2O = 2-dehydropantoate + (6S)-5,6,7,8-tetrahydrofolate</text>
        <dbReference type="Rhea" id="RHEA:11824"/>
        <dbReference type="ChEBI" id="CHEBI:11561"/>
        <dbReference type="ChEBI" id="CHEBI:11851"/>
        <dbReference type="ChEBI" id="CHEBI:15377"/>
        <dbReference type="ChEBI" id="CHEBI:15636"/>
        <dbReference type="ChEBI" id="CHEBI:57453"/>
        <dbReference type="EC" id="2.1.2.11"/>
    </reaction>
</comment>
<feature type="compositionally biased region" description="Basic and acidic residues" evidence="11">
    <location>
        <begin position="260"/>
        <end position="276"/>
    </location>
</feature>
<evidence type="ECO:0000256" key="6">
    <source>
        <dbReference type="ARBA" id="ARBA00056497"/>
    </source>
</evidence>
<dbReference type="GO" id="GO:0003864">
    <property type="term" value="F:3-methyl-2-oxobutanoate hydroxymethyltransferase activity"/>
    <property type="evidence" value="ECO:0007669"/>
    <property type="project" value="UniProtKB-UniRule"/>
</dbReference>
<keyword evidence="7" id="KW-0963">Cytoplasm</keyword>